<dbReference type="PANTHER" id="PTHR38650:SF1">
    <property type="entry name" value="KITA-KYUSHU LUNG CANCER ANTIGEN 1"/>
    <property type="match status" value="1"/>
</dbReference>
<dbReference type="Pfam" id="PF15204">
    <property type="entry name" value="KKLCAg1"/>
    <property type="match status" value="1"/>
</dbReference>
<dbReference type="InterPro" id="IPR027940">
    <property type="entry name" value="KKLCAg1"/>
</dbReference>
<keyword evidence="1" id="KW-1185">Reference proteome</keyword>
<dbReference type="CTD" id="203413"/>
<evidence type="ECO:0000313" key="2">
    <source>
        <dbReference type="RefSeq" id="XP_032114202.1"/>
    </source>
</evidence>
<dbReference type="GeneID" id="116536558"/>
<sequence length="124" mass="13927">MYVFLLLASGILCALMFVFWKNRFQRNIDKISTAEMSTGEMSSNSTALALVRPSSTRLINSNTGNHHLLVNNLPRDILNTFPHSIAMQKRILVNLSMVEYKLAELEHILVSRGVRGASAHRKST</sequence>
<evidence type="ECO:0000313" key="1">
    <source>
        <dbReference type="Proteomes" id="UP000504640"/>
    </source>
</evidence>
<gene>
    <name evidence="2" type="primary">CT83</name>
</gene>
<dbReference type="RefSeq" id="XP_032114202.1">
    <property type="nucleotide sequence ID" value="XM_032258311.1"/>
</dbReference>
<proteinExistence type="predicted"/>
<accession>A0A6J3G9X1</accession>
<dbReference type="PANTHER" id="PTHR38650">
    <property type="entry name" value="KITA-KYUSHU LUNG CANCER ANTIGEN 1"/>
    <property type="match status" value="1"/>
</dbReference>
<organism evidence="1 2">
    <name type="scientific">Sapajus apella</name>
    <name type="common">Brown-capped capuchin</name>
    <name type="synonym">Cebus apella</name>
    <dbReference type="NCBI Taxonomy" id="9515"/>
    <lineage>
        <taxon>Eukaryota</taxon>
        <taxon>Metazoa</taxon>
        <taxon>Chordata</taxon>
        <taxon>Craniata</taxon>
        <taxon>Vertebrata</taxon>
        <taxon>Euteleostomi</taxon>
        <taxon>Mammalia</taxon>
        <taxon>Eutheria</taxon>
        <taxon>Euarchontoglires</taxon>
        <taxon>Primates</taxon>
        <taxon>Haplorrhini</taxon>
        <taxon>Platyrrhini</taxon>
        <taxon>Cebidae</taxon>
        <taxon>Cebinae</taxon>
        <taxon>Sapajus</taxon>
    </lineage>
</organism>
<dbReference type="AlphaFoldDB" id="A0A6J3G9X1"/>
<dbReference type="Proteomes" id="UP000504640">
    <property type="component" value="Unplaced"/>
</dbReference>
<name>A0A6J3G9X1_SAPAP</name>
<reference evidence="2" key="1">
    <citation type="submission" date="2025-08" db="UniProtKB">
        <authorList>
            <consortium name="RefSeq"/>
        </authorList>
    </citation>
    <scope>IDENTIFICATION</scope>
    <source>
        <tissue evidence="2">Blood</tissue>
    </source>
</reference>
<protein>
    <submittedName>
        <fullName evidence="2">Kita-kyushu lung cancer antigen 1</fullName>
    </submittedName>
</protein>